<keyword evidence="2" id="KW-1185">Reference proteome</keyword>
<dbReference type="EMBL" id="QLSV01000003">
    <property type="protein sequence ID" value="RAR49886.1"/>
    <property type="molecule type" value="Genomic_DNA"/>
</dbReference>
<name>A0A328WXP9_9FLAO</name>
<dbReference type="AlphaFoldDB" id="A0A328WXP9"/>
<dbReference type="OrthoDB" id="1364300at2"/>
<gene>
    <name evidence="1" type="ORF">B0I10_103309</name>
</gene>
<evidence type="ECO:0000313" key="1">
    <source>
        <dbReference type="EMBL" id="RAR49886.1"/>
    </source>
</evidence>
<dbReference type="Proteomes" id="UP000249518">
    <property type="component" value="Unassembled WGS sequence"/>
</dbReference>
<protein>
    <submittedName>
        <fullName evidence="1">Uncharacterized protein</fullName>
    </submittedName>
</protein>
<dbReference type="RefSeq" id="WP_112085312.1">
    <property type="nucleotide sequence ID" value="NZ_QLSV01000003.1"/>
</dbReference>
<accession>A0A328WXP9</accession>
<organism evidence="1 2">
    <name type="scientific">Flavobacterium lacus</name>
    <dbReference type="NCBI Taxonomy" id="1353778"/>
    <lineage>
        <taxon>Bacteria</taxon>
        <taxon>Pseudomonadati</taxon>
        <taxon>Bacteroidota</taxon>
        <taxon>Flavobacteriia</taxon>
        <taxon>Flavobacteriales</taxon>
        <taxon>Flavobacteriaceae</taxon>
        <taxon>Flavobacterium</taxon>
    </lineage>
</organism>
<proteinExistence type="predicted"/>
<evidence type="ECO:0000313" key="2">
    <source>
        <dbReference type="Proteomes" id="UP000249518"/>
    </source>
</evidence>
<reference evidence="1 2" key="1">
    <citation type="submission" date="2018-06" db="EMBL/GenBank/DDBJ databases">
        <title>Genomic Encyclopedia of Type Strains, Phase III (KMG-III): the genomes of soil and plant-associated and newly described type strains.</title>
        <authorList>
            <person name="Whitman W."/>
        </authorList>
    </citation>
    <scope>NUCLEOTIDE SEQUENCE [LARGE SCALE GENOMIC DNA]</scope>
    <source>
        <strain evidence="1 2">CGMCC 1.12504</strain>
    </source>
</reference>
<sequence>MTHLQKIQHLENYLNQSNESYSDTFKEDILLYFNQDFTEENSQFEFLKELGSPEAIEQKIEFLLSQFVLKFDAEQESENDFIYYYLGQ</sequence>
<comment type="caution">
    <text evidence="1">The sequence shown here is derived from an EMBL/GenBank/DDBJ whole genome shotgun (WGS) entry which is preliminary data.</text>
</comment>